<accession>A0A6B2L0T0</accession>
<dbReference type="Gene3D" id="2.120.10.80">
    <property type="entry name" value="Kelch-type beta propeller"/>
    <property type="match status" value="1"/>
</dbReference>
<dbReference type="InterPro" id="IPR011498">
    <property type="entry name" value="Kelch_2"/>
</dbReference>
<evidence type="ECO:0000256" key="1">
    <source>
        <dbReference type="ARBA" id="ARBA00022441"/>
    </source>
</evidence>
<evidence type="ECO:0000256" key="2">
    <source>
        <dbReference type="ARBA" id="ARBA00022737"/>
    </source>
</evidence>
<keyword evidence="1" id="KW-0880">Kelch repeat</keyword>
<keyword evidence="3" id="KW-0175">Coiled coil</keyword>
<feature type="region of interest" description="Disordered" evidence="4">
    <location>
        <begin position="346"/>
        <end position="505"/>
    </location>
</feature>
<dbReference type="SUPFAM" id="SSF117281">
    <property type="entry name" value="Kelch motif"/>
    <property type="match status" value="1"/>
</dbReference>
<organism evidence="5">
    <name type="scientific">Arcella intermedia</name>
    <dbReference type="NCBI Taxonomy" id="1963864"/>
    <lineage>
        <taxon>Eukaryota</taxon>
        <taxon>Amoebozoa</taxon>
        <taxon>Tubulinea</taxon>
        <taxon>Elardia</taxon>
        <taxon>Arcellinida</taxon>
        <taxon>Sphaerothecina</taxon>
        <taxon>Arcellidae</taxon>
        <taxon>Arcella</taxon>
    </lineage>
</organism>
<dbReference type="AlphaFoldDB" id="A0A6B2L0T0"/>
<proteinExistence type="predicted"/>
<dbReference type="InterPro" id="IPR015915">
    <property type="entry name" value="Kelch-typ_b-propeller"/>
</dbReference>
<dbReference type="Pfam" id="PF07646">
    <property type="entry name" value="Kelch_2"/>
    <property type="match status" value="1"/>
</dbReference>
<feature type="compositionally biased region" description="Low complexity" evidence="4">
    <location>
        <begin position="383"/>
        <end position="396"/>
    </location>
</feature>
<evidence type="ECO:0000256" key="3">
    <source>
        <dbReference type="SAM" id="Coils"/>
    </source>
</evidence>
<protein>
    <submittedName>
        <fullName evidence="5">Uncharacterized protein</fullName>
    </submittedName>
</protein>
<dbReference type="Pfam" id="PF24681">
    <property type="entry name" value="Kelch_KLHDC2_KLHL20_DRC7"/>
    <property type="match status" value="1"/>
</dbReference>
<feature type="compositionally biased region" description="Basic and acidic residues" evidence="4">
    <location>
        <begin position="456"/>
        <end position="468"/>
    </location>
</feature>
<name>A0A6B2L0T0_9EUKA</name>
<dbReference type="PANTHER" id="PTHR46093">
    <property type="entry name" value="ACYL-COA-BINDING DOMAIN-CONTAINING PROTEIN 5"/>
    <property type="match status" value="1"/>
</dbReference>
<reference evidence="5" key="1">
    <citation type="journal article" date="2020" name="J. Eukaryot. Microbiol.">
        <title>De novo Sequencing, Assembly and Annotation of the Transcriptome for the Free-Living Testate Amoeba Arcella intermedia.</title>
        <authorList>
            <person name="Ribeiro G.M."/>
            <person name="Porfirio-Sousa A.L."/>
            <person name="Maurer-Alcala X.X."/>
            <person name="Katz L.A."/>
            <person name="Lahr D.J.G."/>
        </authorList>
    </citation>
    <scope>NUCLEOTIDE SEQUENCE</scope>
</reference>
<feature type="compositionally biased region" description="Polar residues" evidence="4">
    <location>
        <begin position="397"/>
        <end position="406"/>
    </location>
</feature>
<feature type="compositionally biased region" description="Low complexity" evidence="4">
    <location>
        <begin position="420"/>
        <end position="440"/>
    </location>
</feature>
<sequence>MRVRGEIPAIRERHSATLIGKKIYVFGGYCRGAELYYNNLYVFETETLNWTKLEPRGNPPDRRCGHSASVVDGKIWIFGGRVKAKKGGLFDSEGSGVMYKNDLHCYDPVTNEWFRYEPRGIGPSGRALHAATVVGRKIYIFGGANSTGFRNDTSGFCDLYELDIDNMCWTECETHNTPPSPCYGHSATYIGDDKILYFGGKGYQVLNDIHILELKTMEWKQFAYAGNPLVPRWGHSATMHDTRILIFGGRASHGYYNSIDVIDTRTELLELKPEEQAKEKVKRKVEEKNKTREAIGNLQNTVSELQSMIEVLGEQLLSQKKLISETRGAMVSLKKENEEMRQQLIDLGAPDTRRSEKTLPPPAKLPAKLPEPTQRLSEPALPPQQTYTTPPVQHQPRTSGTVQPSAPSYPFPSGIRSDGPSSNPLAPAPSSQPFSFPFPSGISQAPPTRLYPNEPEEPKSEYPSDLRRPSNPPFSNPPFSNLPFTRPPNPSSQPQYDQDNDTTHY</sequence>
<evidence type="ECO:0000256" key="4">
    <source>
        <dbReference type="SAM" id="MobiDB-lite"/>
    </source>
</evidence>
<keyword evidence="2" id="KW-0677">Repeat</keyword>
<feature type="coiled-coil region" evidence="3">
    <location>
        <begin position="274"/>
        <end position="343"/>
    </location>
</feature>
<dbReference type="Pfam" id="PF01344">
    <property type="entry name" value="Kelch_1"/>
    <property type="match status" value="1"/>
</dbReference>
<evidence type="ECO:0000313" key="5">
    <source>
        <dbReference type="EMBL" id="NDV30511.1"/>
    </source>
</evidence>
<dbReference type="InterPro" id="IPR006652">
    <property type="entry name" value="Kelch_1"/>
</dbReference>
<dbReference type="EMBL" id="GIBP01001542">
    <property type="protein sequence ID" value="NDV30511.1"/>
    <property type="molecule type" value="Transcribed_RNA"/>
</dbReference>
<dbReference type="PANTHER" id="PTHR46093:SF18">
    <property type="entry name" value="FIBRONECTIN TYPE-III DOMAIN-CONTAINING PROTEIN"/>
    <property type="match status" value="1"/>
</dbReference>